<dbReference type="OrthoDB" id="5612149at2"/>
<dbReference type="AlphaFoldDB" id="A0A2S0VS39"/>
<reference evidence="1 2" key="1">
    <citation type="submission" date="2018-01" db="EMBL/GenBank/DDBJ databases">
        <title>Genome sequence of a Cantenovulum-like bacteria.</title>
        <authorList>
            <person name="Tan W.R."/>
            <person name="Lau N.-S."/>
            <person name="Go F."/>
            <person name="Amirul A.-A.A."/>
        </authorList>
    </citation>
    <scope>NUCLEOTIDE SEQUENCE [LARGE SCALE GENOMIC DNA]</scope>
    <source>
        <strain evidence="1 2">CCB-QB4</strain>
    </source>
</reference>
<accession>A0A2S0VS39</accession>
<protein>
    <submittedName>
        <fullName evidence="1">Uncharacterized protein</fullName>
    </submittedName>
</protein>
<evidence type="ECO:0000313" key="1">
    <source>
        <dbReference type="EMBL" id="AWB67028.1"/>
    </source>
</evidence>
<name>A0A2S0VS39_9ALTE</name>
<sequence>MTDKKVSLGSESEWCFRSETTTLLALSIAQIHMSLTEGDNSINTLSASFQELANICLNVEKLAKNDESTSMASIVGEVENMSGQINSAIVAFQFYDRLCQRMEHVASSLENLAELLTDDGKFIDAQGWQALREKIKQHYTMKEEHLMFESIMKGSSAHEAMEIYRQSLLESKANEDDDIELF</sequence>
<dbReference type="Proteomes" id="UP000244441">
    <property type="component" value="Chromosome"/>
</dbReference>
<gene>
    <name evidence="1" type="ORF">C2869_11515</name>
</gene>
<proteinExistence type="predicted"/>
<dbReference type="RefSeq" id="WP_108603077.1">
    <property type="nucleotide sequence ID" value="NZ_CP026604.1"/>
</dbReference>
<evidence type="ECO:0000313" key="2">
    <source>
        <dbReference type="Proteomes" id="UP000244441"/>
    </source>
</evidence>
<dbReference type="KEGG" id="cate:C2869_11515"/>
<organism evidence="1 2">
    <name type="scientific">Saccharobesus litoralis</name>
    <dbReference type="NCBI Taxonomy" id="2172099"/>
    <lineage>
        <taxon>Bacteria</taxon>
        <taxon>Pseudomonadati</taxon>
        <taxon>Pseudomonadota</taxon>
        <taxon>Gammaproteobacteria</taxon>
        <taxon>Alteromonadales</taxon>
        <taxon>Alteromonadaceae</taxon>
        <taxon>Saccharobesus</taxon>
    </lineage>
</organism>
<keyword evidence="2" id="KW-1185">Reference proteome</keyword>
<dbReference type="EMBL" id="CP026604">
    <property type="protein sequence ID" value="AWB67028.1"/>
    <property type="molecule type" value="Genomic_DNA"/>
</dbReference>